<dbReference type="GO" id="GO:0017004">
    <property type="term" value="P:cytochrome complex assembly"/>
    <property type="evidence" value="ECO:0007669"/>
    <property type="project" value="UniProtKB-KW"/>
</dbReference>
<dbReference type="AlphaFoldDB" id="A0A212J3K6"/>
<dbReference type="PANTHER" id="PTHR31566">
    <property type="entry name" value="CYTOCHROME C BIOGENESIS PROTEIN CCS1, CHLOROPLASTIC"/>
    <property type="match status" value="1"/>
</dbReference>
<feature type="transmembrane region" description="Helical" evidence="6">
    <location>
        <begin position="381"/>
        <end position="401"/>
    </location>
</feature>
<keyword evidence="2 6" id="KW-0812">Transmembrane</keyword>
<evidence type="ECO:0000256" key="6">
    <source>
        <dbReference type="SAM" id="Phobius"/>
    </source>
</evidence>
<evidence type="ECO:0000259" key="7">
    <source>
        <dbReference type="Pfam" id="PF05140"/>
    </source>
</evidence>
<comment type="subcellular location">
    <subcellularLocation>
        <location evidence="1">Membrane</location>
        <topology evidence="1">Multi-pass membrane protein</topology>
    </subcellularLocation>
</comment>
<keyword evidence="3" id="KW-0201">Cytochrome c-type biogenesis</keyword>
<protein>
    <recommendedName>
        <fullName evidence="7">ResB-like domain-containing protein</fullName>
    </recommendedName>
</protein>
<proteinExistence type="predicted"/>
<keyword evidence="5 6" id="KW-0472">Membrane</keyword>
<feature type="transmembrane region" description="Helical" evidence="6">
    <location>
        <begin position="117"/>
        <end position="136"/>
    </location>
</feature>
<feature type="transmembrane region" description="Helical" evidence="6">
    <location>
        <begin position="148"/>
        <end position="168"/>
    </location>
</feature>
<name>A0A212J3K6_9BACT</name>
<keyword evidence="4 6" id="KW-1133">Transmembrane helix</keyword>
<evidence type="ECO:0000256" key="4">
    <source>
        <dbReference type="ARBA" id="ARBA00022989"/>
    </source>
</evidence>
<feature type="transmembrane region" description="Helical" evidence="6">
    <location>
        <begin position="12"/>
        <end position="29"/>
    </location>
</feature>
<dbReference type="InterPro" id="IPR023494">
    <property type="entry name" value="Cyt_c_bgen_Ccs1/CcsB/ResB"/>
</dbReference>
<feature type="transmembrane region" description="Helical" evidence="6">
    <location>
        <begin position="35"/>
        <end position="58"/>
    </location>
</feature>
<dbReference type="Pfam" id="PF05140">
    <property type="entry name" value="ResB"/>
    <property type="match status" value="1"/>
</dbReference>
<evidence type="ECO:0000256" key="1">
    <source>
        <dbReference type="ARBA" id="ARBA00004141"/>
    </source>
</evidence>
<reference evidence="8" key="1">
    <citation type="submission" date="2016-04" db="EMBL/GenBank/DDBJ databases">
        <authorList>
            <person name="Evans L.H."/>
            <person name="Alamgir A."/>
            <person name="Owens N."/>
            <person name="Weber N.D."/>
            <person name="Virtaneva K."/>
            <person name="Barbian K."/>
            <person name="Babar A."/>
            <person name="Rosenke K."/>
        </authorList>
    </citation>
    <scope>NUCLEOTIDE SEQUENCE</scope>
    <source>
        <strain evidence="8">86-2</strain>
    </source>
</reference>
<evidence type="ECO:0000313" key="8">
    <source>
        <dbReference type="EMBL" id="SBV94031.1"/>
    </source>
</evidence>
<evidence type="ECO:0000256" key="3">
    <source>
        <dbReference type="ARBA" id="ARBA00022748"/>
    </source>
</evidence>
<sequence>MWQQPWGYPESIVATCGILLVGFLLQLTIGNFNFYLLAFPSNLLVGAITLILCILSLFVRKSHFILWFSGIPSSVCLISALLILTIIMGLTPQMTSNTHDVPKNIFSRLGFDSMTSSWAFILIYFITLLSLGCLIVRRLFNFRKKDYAFYLNHIGLWITLFAAGLGHADIERYLMHVREGEIEWRVYDEDENVKELPIAIQLNDFDMEEYPPKLTIIDRKSGKPLPEDKPDYYQIDTEITEGQLNGWEIELKEYIHQAVRNSDSTYREVPMPGATPAAKIRAFNISQGKDTTGWICGGNQAQLYMTLSLDEHQCVVMSVPEPKRFMSDIEAYTPDGTIKKGTIEVNKPMRIGSWTIYQYGYDNQAGRLSSYSSMELVYDPWVIPIYIGFIFIALGSIALIWNGRLVKHRSENDNNKE</sequence>
<dbReference type="InterPro" id="IPR007816">
    <property type="entry name" value="ResB-like_domain"/>
</dbReference>
<accession>A0A212J3K6</accession>
<feature type="domain" description="ResB-like" evidence="7">
    <location>
        <begin position="304"/>
        <end position="365"/>
    </location>
</feature>
<organism evidence="8">
    <name type="scientific">uncultured Dysgonomonas sp</name>
    <dbReference type="NCBI Taxonomy" id="206096"/>
    <lineage>
        <taxon>Bacteria</taxon>
        <taxon>Pseudomonadati</taxon>
        <taxon>Bacteroidota</taxon>
        <taxon>Bacteroidia</taxon>
        <taxon>Bacteroidales</taxon>
        <taxon>Dysgonomonadaceae</taxon>
        <taxon>Dysgonomonas</taxon>
        <taxon>environmental samples</taxon>
    </lineage>
</organism>
<evidence type="ECO:0000256" key="5">
    <source>
        <dbReference type="ARBA" id="ARBA00023136"/>
    </source>
</evidence>
<dbReference type="GO" id="GO:0016020">
    <property type="term" value="C:membrane"/>
    <property type="evidence" value="ECO:0007669"/>
    <property type="project" value="UniProtKB-SubCell"/>
</dbReference>
<dbReference type="PANTHER" id="PTHR31566:SF5">
    <property type="entry name" value="RESB-LIKE DOMAIN-CONTAINING PROTEIN"/>
    <property type="match status" value="1"/>
</dbReference>
<feature type="transmembrane region" description="Helical" evidence="6">
    <location>
        <begin position="65"/>
        <end position="90"/>
    </location>
</feature>
<evidence type="ECO:0000256" key="2">
    <source>
        <dbReference type="ARBA" id="ARBA00022692"/>
    </source>
</evidence>
<dbReference type="EMBL" id="FLUL01000001">
    <property type="protein sequence ID" value="SBV94031.1"/>
    <property type="molecule type" value="Genomic_DNA"/>
</dbReference>
<gene>
    <name evidence="8" type="ORF">KL86DYS2_10654</name>
</gene>